<evidence type="ECO:0000313" key="1">
    <source>
        <dbReference type="EMBL" id="KKN85529.1"/>
    </source>
</evidence>
<gene>
    <name evidence="1" type="ORF">LCGC14_0278520</name>
</gene>
<comment type="caution">
    <text evidence="1">The sequence shown here is derived from an EMBL/GenBank/DDBJ whole genome shotgun (WGS) entry which is preliminary data.</text>
</comment>
<proteinExistence type="predicted"/>
<evidence type="ECO:0008006" key="2">
    <source>
        <dbReference type="Google" id="ProtNLM"/>
    </source>
</evidence>
<dbReference type="EMBL" id="LAZR01000158">
    <property type="protein sequence ID" value="KKN85529.1"/>
    <property type="molecule type" value="Genomic_DNA"/>
</dbReference>
<name>A0A0F9U1T9_9ZZZZ</name>
<accession>A0A0F9U1T9</accession>
<sequence>MPDINIAHEGWKGAGAGAVSGAVAGSVFGPIGTGIGAGIGAIVGFFGGRGKAKSAYADLQASESAFAQARETALEPIPDPGFADFGRELRREKRMVETGMTPEFQTAKDLLERTSAQQAGVGMKYSSPAMAMSFMKQSGIQMGANINKLLGMTGSQRTQYNQQMMDVMGALYQKGATESQRKLDVDLWEAIQTKADYAQSGSTMMQNRNMMNMQALSELPGVAKNVMSMFGGGSTTPGAPKYG</sequence>
<protein>
    <recommendedName>
        <fullName evidence="2">Glycine zipper domain-containing protein</fullName>
    </recommendedName>
</protein>
<organism evidence="1">
    <name type="scientific">marine sediment metagenome</name>
    <dbReference type="NCBI Taxonomy" id="412755"/>
    <lineage>
        <taxon>unclassified sequences</taxon>
        <taxon>metagenomes</taxon>
        <taxon>ecological metagenomes</taxon>
    </lineage>
</organism>
<reference evidence="1" key="1">
    <citation type="journal article" date="2015" name="Nature">
        <title>Complex archaea that bridge the gap between prokaryotes and eukaryotes.</title>
        <authorList>
            <person name="Spang A."/>
            <person name="Saw J.H."/>
            <person name="Jorgensen S.L."/>
            <person name="Zaremba-Niedzwiedzka K."/>
            <person name="Martijn J."/>
            <person name="Lind A.E."/>
            <person name="van Eijk R."/>
            <person name="Schleper C."/>
            <person name="Guy L."/>
            <person name="Ettema T.J."/>
        </authorList>
    </citation>
    <scope>NUCLEOTIDE SEQUENCE</scope>
</reference>
<dbReference type="AlphaFoldDB" id="A0A0F9U1T9"/>